<evidence type="ECO:0000313" key="1">
    <source>
        <dbReference type="EMBL" id="KJV07437.1"/>
    </source>
</evidence>
<reference evidence="2" key="1">
    <citation type="submission" date="2015-03" db="EMBL/GenBank/DDBJ databases">
        <title>Draft genome sequence of a novel methanotroph (Sn10-6) isolated from flooded ricefield rhizosphere in India.</title>
        <authorList>
            <person name="Pandit P.S."/>
            <person name="Pore S.D."/>
            <person name="Arora P."/>
            <person name="Kapse N.G."/>
            <person name="Dhakephalkar P.K."/>
            <person name="Rahalkar M.C."/>
        </authorList>
    </citation>
    <scope>NUCLEOTIDE SEQUENCE [LARGE SCALE GENOMIC DNA]</scope>
    <source>
        <strain evidence="2">Sn10-6</strain>
    </source>
</reference>
<gene>
    <name evidence="1" type="ORF">VZ94_04725</name>
</gene>
<evidence type="ECO:0008006" key="3">
    <source>
        <dbReference type="Google" id="ProtNLM"/>
    </source>
</evidence>
<name>A0A0F3IL85_9GAMM</name>
<sequence>MRALSGQLILNSTGNIQFNQSLTDGFKDGTLALESGGSLVVRDMLQTDDSWSYQVTAGADLTSADTNATAALSHLTVGSGVTVRTGTGDIRLNAGGDVVLTDQTSTIYSAGRAESNSRYGALSNDAVGFVLFSEYPVDGGELSINAGRNVVGAVSDQFINNWLLRIGNWTDSTTHSGEKPTAWGVALGYVDLGRPTDATKNQFQQNIGSFGGGKVDINAGGDIQDLTVVMPTTGKQLYQNGLTADNSKPNEVVINGGGTMRINAGGDISGGTYYLGQGEATVSAGGDITGSNSSATDKLVFSQGPQLLMGDSTFTLNASGNVSLTAVSDAMVLHSGSTNFFSYGADSALTINSLAGDISLGADTSVIGTETGFSQTDNQGLVSKIYPASLATTAFGGSVYIENDITLYPSSTGNLSIFAANNITSTSDTIAFNMSDADASLLPHYEFPVSKASLKDAAERLSPLNLQRLIHATTPVHTGDDEPVRLVTLNGKIGDIDSLGFYLPKKAIVQSGDDIKNTLLTIQHVNEDDVSIISAGRDLVYTSVRSQNGEVTQNVNGINIMGTGDVLIKAGRNIDLGSSNGILTTANAFNSFLSSDKGANATLIAGLNSGDADYSAFCRYCEVC</sequence>
<protein>
    <recommendedName>
        <fullName evidence="3">Filamentous haemagglutinin FhaB/tRNA nuclease CdiA-like TPS domain-containing protein</fullName>
    </recommendedName>
</protein>
<keyword evidence="2" id="KW-1185">Reference proteome</keyword>
<organism evidence="1 2">
    <name type="scientific">Methylocucumis oryzae</name>
    <dbReference type="NCBI Taxonomy" id="1632867"/>
    <lineage>
        <taxon>Bacteria</taxon>
        <taxon>Pseudomonadati</taxon>
        <taxon>Pseudomonadota</taxon>
        <taxon>Gammaproteobacteria</taxon>
        <taxon>Methylococcales</taxon>
        <taxon>Methylococcaceae</taxon>
        <taxon>Methylocucumis</taxon>
    </lineage>
</organism>
<proteinExistence type="predicted"/>
<reference evidence="1 2" key="2">
    <citation type="journal article" date="2016" name="Microb. Ecol.">
        <title>Genome Characteristics of a Novel Type I Methanotroph (Sn10-6) Isolated from a Flooded Indian Rice Field.</title>
        <authorList>
            <person name="Rahalkar M.C."/>
            <person name="Pandit P.S."/>
            <person name="Dhakephalkar P.K."/>
            <person name="Pore S."/>
            <person name="Arora P."/>
            <person name="Kapse N."/>
        </authorList>
    </citation>
    <scope>NUCLEOTIDE SEQUENCE [LARGE SCALE GENOMIC DNA]</scope>
    <source>
        <strain evidence="1 2">Sn10-6</strain>
    </source>
</reference>
<dbReference type="RefSeq" id="WP_045778357.1">
    <property type="nucleotide sequence ID" value="NZ_LAJX01000039.1"/>
</dbReference>
<evidence type="ECO:0000313" key="2">
    <source>
        <dbReference type="Proteomes" id="UP000033684"/>
    </source>
</evidence>
<dbReference type="EMBL" id="LAJX01000039">
    <property type="protein sequence ID" value="KJV07437.1"/>
    <property type="molecule type" value="Genomic_DNA"/>
</dbReference>
<dbReference type="AlphaFoldDB" id="A0A0F3IL85"/>
<dbReference type="Proteomes" id="UP000033684">
    <property type="component" value="Unassembled WGS sequence"/>
</dbReference>
<comment type="caution">
    <text evidence="1">The sequence shown here is derived from an EMBL/GenBank/DDBJ whole genome shotgun (WGS) entry which is preliminary data.</text>
</comment>
<dbReference type="OrthoDB" id="218680at2"/>
<accession>A0A0F3IL85</accession>